<feature type="signal peptide" evidence="1">
    <location>
        <begin position="1"/>
        <end position="25"/>
    </location>
</feature>
<protein>
    <submittedName>
        <fullName evidence="2">Uncharacterized protein</fullName>
    </submittedName>
</protein>
<name>A0ABR1Y9F7_9PEZI</name>
<evidence type="ECO:0000313" key="3">
    <source>
        <dbReference type="Proteomes" id="UP001492380"/>
    </source>
</evidence>
<reference evidence="2 3" key="1">
    <citation type="submission" date="2024-04" db="EMBL/GenBank/DDBJ databases">
        <title>Phyllosticta paracitricarpa is synonymous to the EU quarantine fungus P. citricarpa based on phylogenomic analyses.</title>
        <authorList>
            <consortium name="Lawrence Berkeley National Laboratory"/>
            <person name="Van Ingen-Buijs V.A."/>
            <person name="Van Westerhoven A.C."/>
            <person name="Haridas S."/>
            <person name="Skiadas P."/>
            <person name="Martin F."/>
            <person name="Groenewald J.Z."/>
            <person name="Crous P.W."/>
            <person name="Seidl M.F."/>
        </authorList>
    </citation>
    <scope>NUCLEOTIDE SEQUENCE [LARGE SCALE GENOMIC DNA]</scope>
    <source>
        <strain evidence="2 3">CBS 123374</strain>
    </source>
</reference>
<organism evidence="2 3">
    <name type="scientific">Phyllosticta capitalensis</name>
    <dbReference type="NCBI Taxonomy" id="121624"/>
    <lineage>
        <taxon>Eukaryota</taxon>
        <taxon>Fungi</taxon>
        <taxon>Dikarya</taxon>
        <taxon>Ascomycota</taxon>
        <taxon>Pezizomycotina</taxon>
        <taxon>Dothideomycetes</taxon>
        <taxon>Dothideomycetes incertae sedis</taxon>
        <taxon>Botryosphaeriales</taxon>
        <taxon>Phyllostictaceae</taxon>
        <taxon>Phyllosticta</taxon>
    </lineage>
</organism>
<proteinExistence type="predicted"/>
<feature type="chain" id="PRO_5045790678" evidence="1">
    <location>
        <begin position="26"/>
        <end position="428"/>
    </location>
</feature>
<gene>
    <name evidence="2" type="ORF">HDK90DRAFT_529497</name>
</gene>
<accession>A0ABR1Y9F7</accession>
<dbReference type="EMBL" id="JBBWRZ010000015">
    <property type="protein sequence ID" value="KAK8222758.1"/>
    <property type="molecule type" value="Genomic_DNA"/>
</dbReference>
<evidence type="ECO:0000256" key="1">
    <source>
        <dbReference type="SAM" id="SignalP"/>
    </source>
</evidence>
<sequence length="428" mass="47913">MKKPAPTLFWTLCFACLLFNNNTSTTSVSVRFDSVYLRIDFRNGFNVGYDCAGGVSIAHFLPKQSPKNFKQQKHTSPCSGTDYDLAGAWSWGGRLCVPVDRLPQPRLQASRIQHHNWIEIGACLASIKSLNENLGRNQVCALIRLQDAADTIFTNEFGCGFRCRLQIDLLRVDFELTDFRVHGVNQTLCHRLAREFNYTNNFIHTVRGLGNGSGQKQWQLWNRLQGCQDHHCLSCGFRGRLVVEIDLLRVAAKLKAEYRENREDNKIFEEPSSTEPGLEHVQNTALMVVAVSRPRQSTTALTPRRGGRNAAADANAISLRNVRDGVDLYVCHFLACSLFNSSSVGSLSAPPSMFQAQWSSYSRLGKIDPALTWSSFYSFYYNFARSTSCTDTPFLLQAAASRTSCSGCGYYEETEATLLESCEGYGCF</sequence>
<dbReference type="Proteomes" id="UP001492380">
    <property type="component" value="Unassembled WGS sequence"/>
</dbReference>
<keyword evidence="3" id="KW-1185">Reference proteome</keyword>
<keyword evidence="1" id="KW-0732">Signal</keyword>
<evidence type="ECO:0000313" key="2">
    <source>
        <dbReference type="EMBL" id="KAK8222758.1"/>
    </source>
</evidence>
<comment type="caution">
    <text evidence="2">The sequence shown here is derived from an EMBL/GenBank/DDBJ whole genome shotgun (WGS) entry which is preliminary data.</text>
</comment>